<dbReference type="SUPFAM" id="SSF81383">
    <property type="entry name" value="F-box domain"/>
    <property type="match status" value="1"/>
</dbReference>
<organism evidence="1 2">
    <name type="scientific">Mollisia scopiformis</name>
    <name type="common">Conifer needle endophyte fungus</name>
    <name type="synonym">Phialocephala scopiformis</name>
    <dbReference type="NCBI Taxonomy" id="149040"/>
    <lineage>
        <taxon>Eukaryota</taxon>
        <taxon>Fungi</taxon>
        <taxon>Dikarya</taxon>
        <taxon>Ascomycota</taxon>
        <taxon>Pezizomycotina</taxon>
        <taxon>Leotiomycetes</taxon>
        <taxon>Helotiales</taxon>
        <taxon>Mollisiaceae</taxon>
        <taxon>Mollisia</taxon>
    </lineage>
</organism>
<dbReference type="InterPro" id="IPR036047">
    <property type="entry name" value="F-box-like_dom_sf"/>
</dbReference>
<accession>A0A194X6N1</accession>
<dbReference type="Proteomes" id="UP000070700">
    <property type="component" value="Unassembled WGS sequence"/>
</dbReference>
<protein>
    <recommendedName>
        <fullName evidence="3">F-box domain-containing protein</fullName>
    </recommendedName>
</protein>
<dbReference type="EMBL" id="KQ947418">
    <property type="protein sequence ID" value="KUJ15462.1"/>
    <property type="molecule type" value="Genomic_DNA"/>
</dbReference>
<dbReference type="AlphaFoldDB" id="A0A194X6N1"/>
<evidence type="ECO:0000313" key="1">
    <source>
        <dbReference type="EMBL" id="KUJ15462.1"/>
    </source>
</evidence>
<dbReference type="GeneID" id="28814816"/>
<evidence type="ECO:0008006" key="3">
    <source>
        <dbReference type="Google" id="ProtNLM"/>
    </source>
</evidence>
<reference evidence="1 2" key="1">
    <citation type="submission" date="2015-10" db="EMBL/GenBank/DDBJ databases">
        <title>Full genome of DAOMC 229536 Phialocephala scopiformis, a fungal endophyte of spruce producing the potent anti-insectan compound rugulosin.</title>
        <authorList>
            <consortium name="DOE Joint Genome Institute"/>
            <person name="Walker A.K."/>
            <person name="Frasz S.L."/>
            <person name="Seifert K.A."/>
            <person name="Miller J.D."/>
            <person name="Mondo S.J."/>
            <person name="Labutti K."/>
            <person name="Lipzen A."/>
            <person name="Dockter R."/>
            <person name="Kennedy M."/>
            <person name="Grigoriev I.V."/>
            <person name="Spatafora J.W."/>
        </authorList>
    </citation>
    <scope>NUCLEOTIDE SEQUENCE [LARGE SCALE GENOMIC DNA]</scope>
    <source>
        <strain evidence="1 2">CBS 120377</strain>
    </source>
</reference>
<name>A0A194X6N1_MOLSC</name>
<evidence type="ECO:0000313" key="2">
    <source>
        <dbReference type="Proteomes" id="UP000070700"/>
    </source>
</evidence>
<dbReference type="KEGG" id="psco:LY89DRAFT_113641"/>
<keyword evidence="2" id="KW-1185">Reference proteome</keyword>
<dbReference type="RefSeq" id="XP_018069817.1">
    <property type="nucleotide sequence ID" value="XM_018205090.1"/>
</dbReference>
<proteinExistence type="predicted"/>
<dbReference type="InParanoid" id="A0A194X6N1"/>
<sequence>MDNALVHNPVDQPPKTSSTLTGRLLQKLVAPWKAYFKVEVKPHALEQCPLRVLPREVISLIADFLPSESVAAFAFCCRPINDLLGRSSWDDLRSKSSEAKLHKMAFISLLEKGMPDHIACQACLKLHRVDKSFVKDPGPRTLGYADRPYIGDLACVKQDMNTRTHDAIYENFRYPIFQMVMKRHRLGLDTAELLKLLRFDSTYPYYGHMRQDTAEARIIQNSLYVRVQHIFMLPLGQAVELPKSYGATICRHLGSLEPRLSNIEPLARVLRCRTKHWTIDDNQPCPTCSEIISCESCPTEFHFDIVNYDEHGVALIATKWQALGCGLDYEDPVWFSHLYTRAARSTRVVFEPRTISATFENNQPFQPDTNIPKIRKDFFGQLPLLFQRAQIR</sequence>
<gene>
    <name evidence="1" type="ORF">LY89DRAFT_113641</name>
</gene>
<dbReference type="OrthoDB" id="3766406at2759"/>